<evidence type="ECO:0000313" key="4">
    <source>
        <dbReference type="Proteomes" id="UP001500979"/>
    </source>
</evidence>
<dbReference type="Pfam" id="PF19054">
    <property type="entry name" value="DUF5753"/>
    <property type="match status" value="1"/>
</dbReference>
<dbReference type="PROSITE" id="PS50943">
    <property type="entry name" value="HTH_CROC1"/>
    <property type="match status" value="1"/>
</dbReference>
<comment type="caution">
    <text evidence="3">The sequence shown here is derived from an EMBL/GenBank/DDBJ whole genome shotgun (WGS) entry which is preliminary data.</text>
</comment>
<dbReference type="Proteomes" id="UP001500979">
    <property type="component" value="Unassembled WGS sequence"/>
</dbReference>
<dbReference type="CDD" id="cd00093">
    <property type="entry name" value="HTH_XRE"/>
    <property type="match status" value="1"/>
</dbReference>
<feature type="region of interest" description="Disordered" evidence="1">
    <location>
        <begin position="276"/>
        <end position="300"/>
    </location>
</feature>
<protein>
    <submittedName>
        <fullName evidence="3">Helix-turn-helix transcriptional regulator</fullName>
    </submittedName>
</protein>
<keyword evidence="4" id="KW-1185">Reference proteome</keyword>
<reference evidence="3 4" key="1">
    <citation type="journal article" date="2019" name="Int. J. Syst. Evol. Microbiol.">
        <title>The Global Catalogue of Microorganisms (GCM) 10K type strain sequencing project: providing services to taxonomists for standard genome sequencing and annotation.</title>
        <authorList>
            <consortium name="The Broad Institute Genomics Platform"/>
            <consortium name="The Broad Institute Genome Sequencing Center for Infectious Disease"/>
            <person name="Wu L."/>
            <person name="Ma J."/>
        </authorList>
    </citation>
    <scope>NUCLEOTIDE SEQUENCE [LARGE SCALE GENOMIC DNA]</scope>
    <source>
        <strain evidence="3 4">JCM 9383</strain>
    </source>
</reference>
<proteinExistence type="predicted"/>
<sequence length="300" mass="32953">MGGINESHTPKARLLGAELRDLRKAAGLNGRQLAARLGISQPTLSRYESGQRTAPVDIVARVLGTLGIIGERCDELIEFARTASEPNMVADHRGSLHGHLIELAEFERAATRITHVAPLVIPGPLQTRAYATEIMASIPADQRGVRVELRMARGETLRSDRQITAIIMERALREPIGSYTIMAEQVRHLVQLAGRPNITVQVIPSNISRWTLAHNGSFILFEFDKAAPMVHLEHFRGPTFLYGENDVEAYRSELSTLMGAAMSPESSAELMTAVAQQLAERTSDDDGTKQLAEGELFQPE</sequence>
<evidence type="ECO:0000259" key="2">
    <source>
        <dbReference type="PROSITE" id="PS50943"/>
    </source>
</evidence>
<dbReference type="InterPro" id="IPR010982">
    <property type="entry name" value="Lambda_DNA-bd_dom_sf"/>
</dbReference>
<gene>
    <name evidence="3" type="ORF">GCM10010470_02590</name>
</gene>
<feature type="domain" description="HTH cro/C1-type" evidence="2">
    <location>
        <begin position="19"/>
        <end position="72"/>
    </location>
</feature>
<dbReference type="SMART" id="SM00530">
    <property type="entry name" value="HTH_XRE"/>
    <property type="match status" value="1"/>
</dbReference>
<accession>A0ABN3V1I0</accession>
<dbReference type="Gene3D" id="1.10.260.40">
    <property type="entry name" value="lambda repressor-like DNA-binding domains"/>
    <property type="match status" value="1"/>
</dbReference>
<name>A0ABN3V1I0_9PSEU</name>
<dbReference type="RefSeq" id="WP_344677438.1">
    <property type="nucleotide sequence ID" value="NZ_BAAAUX010000001.1"/>
</dbReference>
<dbReference type="Pfam" id="PF13560">
    <property type="entry name" value="HTH_31"/>
    <property type="match status" value="1"/>
</dbReference>
<organism evidence="3 4">
    <name type="scientific">Saccharopolyspora taberi</name>
    <dbReference type="NCBI Taxonomy" id="60895"/>
    <lineage>
        <taxon>Bacteria</taxon>
        <taxon>Bacillati</taxon>
        <taxon>Actinomycetota</taxon>
        <taxon>Actinomycetes</taxon>
        <taxon>Pseudonocardiales</taxon>
        <taxon>Pseudonocardiaceae</taxon>
        <taxon>Saccharopolyspora</taxon>
    </lineage>
</organism>
<dbReference type="EMBL" id="BAAAUX010000001">
    <property type="protein sequence ID" value="GAA2774206.1"/>
    <property type="molecule type" value="Genomic_DNA"/>
</dbReference>
<evidence type="ECO:0000256" key="1">
    <source>
        <dbReference type="SAM" id="MobiDB-lite"/>
    </source>
</evidence>
<dbReference type="InterPro" id="IPR043917">
    <property type="entry name" value="DUF5753"/>
</dbReference>
<evidence type="ECO:0000313" key="3">
    <source>
        <dbReference type="EMBL" id="GAA2774206.1"/>
    </source>
</evidence>
<dbReference type="InterPro" id="IPR001387">
    <property type="entry name" value="Cro/C1-type_HTH"/>
</dbReference>
<dbReference type="SUPFAM" id="SSF47413">
    <property type="entry name" value="lambda repressor-like DNA-binding domains"/>
    <property type="match status" value="1"/>
</dbReference>